<dbReference type="Proteomes" id="UP000277212">
    <property type="component" value="Unassembled WGS sequence"/>
</dbReference>
<reference evidence="1 2" key="1">
    <citation type="submission" date="2017-06" db="EMBL/GenBank/DDBJ databases">
        <title>Comparative genomic analysis of Ambrosia Fusariam Clade fungi.</title>
        <authorList>
            <person name="Stajich J.E."/>
            <person name="Carrillo J."/>
            <person name="Kijimoto T."/>
            <person name="Eskalen A."/>
            <person name="O'Donnell K."/>
            <person name="Kasson M."/>
        </authorList>
    </citation>
    <scope>NUCLEOTIDE SEQUENCE [LARGE SCALE GENOMIC DNA]</scope>
    <source>
        <strain evidence="1">UCR3666</strain>
    </source>
</reference>
<protein>
    <submittedName>
        <fullName evidence="1">Uncharacterized protein</fullName>
    </submittedName>
</protein>
<sequence>MRPQESTQENGYRHRTDTEAYKAETLEFLDKAWGDEKWKPPTTIPRRDNKGQPVPLNHPWTVGELDVLKDITIAALGRDMFPLPELYEPGGAIFEAASESDQPRWCIKICAKARRMVRESAEPHLTKREVFDQVMAGTLDGKVYFLHLLPSIGMIVGCEKHRHCRHKRLSLQHKKFGRDFGLEEHSRCKSAQDLYHSDDFWHWLDKESKVLAA</sequence>
<dbReference type="AlphaFoldDB" id="A0A3M2SSE9"/>
<dbReference type="OrthoDB" id="5087417at2759"/>
<dbReference type="EMBL" id="NKUJ01000001">
    <property type="protein sequence ID" value="RMJ20265.1"/>
    <property type="molecule type" value="Genomic_DNA"/>
</dbReference>
<gene>
    <name evidence="1" type="ORF">CDV36_000021</name>
</gene>
<keyword evidence="2" id="KW-1185">Reference proteome</keyword>
<name>A0A3M2SSE9_9HYPO</name>
<evidence type="ECO:0000313" key="1">
    <source>
        <dbReference type="EMBL" id="RMJ20265.1"/>
    </source>
</evidence>
<proteinExistence type="predicted"/>
<organism evidence="1 2">
    <name type="scientific">Fusarium kuroshium</name>
    <dbReference type="NCBI Taxonomy" id="2010991"/>
    <lineage>
        <taxon>Eukaryota</taxon>
        <taxon>Fungi</taxon>
        <taxon>Dikarya</taxon>
        <taxon>Ascomycota</taxon>
        <taxon>Pezizomycotina</taxon>
        <taxon>Sordariomycetes</taxon>
        <taxon>Hypocreomycetidae</taxon>
        <taxon>Hypocreales</taxon>
        <taxon>Nectriaceae</taxon>
        <taxon>Fusarium</taxon>
        <taxon>Fusarium solani species complex</taxon>
    </lineage>
</organism>
<comment type="caution">
    <text evidence="1">The sequence shown here is derived from an EMBL/GenBank/DDBJ whole genome shotgun (WGS) entry which is preliminary data.</text>
</comment>
<accession>A0A3M2SSE9</accession>
<evidence type="ECO:0000313" key="2">
    <source>
        <dbReference type="Proteomes" id="UP000277212"/>
    </source>
</evidence>